<comment type="caution">
    <text evidence="3">The sequence shown here is derived from an EMBL/GenBank/DDBJ whole genome shotgun (WGS) entry which is preliminary data.</text>
</comment>
<keyword evidence="2" id="KW-0472">Membrane</keyword>
<proteinExistence type="predicted"/>
<dbReference type="EMBL" id="JBEDNZ010000005">
    <property type="protein sequence ID" value="KAL0842029.1"/>
    <property type="molecule type" value="Genomic_DNA"/>
</dbReference>
<feature type="transmembrane region" description="Helical" evidence="2">
    <location>
        <begin position="38"/>
        <end position="64"/>
    </location>
</feature>
<gene>
    <name evidence="3" type="ORF">ABMA28_014242</name>
</gene>
<sequence>MEQISKSANWGETDLLESTADPSISVAEIENEIPTLTVAAIVGVTVVVLLAIAAVFLLGVLIDWRQQRMLEKKMGEVKRMKNQRRVNTHPESDDVSIANNMEESGLSLPPAEILRNVP</sequence>
<keyword evidence="2" id="KW-1133">Transmembrane helix</keyword>
<dbReference type="AlphaFoldDB" id="A0ABD0TG02"/>
<evidence type="ECO:0000256" key="1">
    <source>
        <dbReference type="SAM" id="MobiDB-lite"/>
    </source>
</evidence>
<keyword evidence="2" id="KW-0812">Transmembrane</keyword>
<protein>
    <submittedName>
        <fullName evidence="3">Uncharacterized protein</fullName>
    </submittedName>
</protein>
<accession>A0ABD0TG02</accession>
<feature type="region of interest" description="Disordered" evidence="1">
    <location>
        <begin position="78"/>
        <end position="104"/>
    </location>
</feature>
<evidence type="ECO:0000256" key="2">
    <source>
        <dbReference type="SAM" id="Phobius"/>
    </source>
</evidence>
<dbReference type="Proteomes" id="UP001549921">
    <property type="component" value="Unassembled WGS sequence"/>
</dbReference>
<reference evidence="3 4" key="1">
    <citation type="submission" date="2024-06" db="EMBL/GenBank/DDBJ databases">
        <title>A chromosome-level genome assembly of beet webworm, Loxostege sticticalis.</title>
        <authorList>
            <person name="Zhang Y."/>
        </authorList>
    </citation>
    <scope>NUCLEOTIDE SEQUENCE [LARGE SCALE GENOMIC DNA]</scope>
    <source>
        <strain evidence="3">AQ028</strain>
        <tissue evidence="3">Male pupae</tissue>
    </source>
</reference>
<evidence type="ECO:0000313" key="3">
    <source>
        <dbReference type="EMBL" id="KAL0842029.1"/>
    </source>
</evidence>
<organism evidence="3 4">
    <name type="scientific">Loxostege sticticalis</name>
    <name type="common">Beet webworm moth</name>
    <dbReference type="NCBI Taxonomy" id="481309"/>
    <lineage>
        <taxon>Eukaryota</taxon>
        <taxon>Metazoa</taxon>
        <taxon>Ecdysozoa</taxon>
        <taxon>Arthropoda</taxon>
        <taxon>Hexapoda</taxon>
        <taxon>Insecta</taxon>
        <taxon>Pterygota</taxon>
        <taxon>Neoptera</taxon>
        <taxon>Endopterygota</taxon>
        <taxon>Lepidoptera</taxon>
        <taxon>Glossata</taxon>
        <taxon>Ditrysia</taxon>
        <taxon>Pyraloidea</taxon>
        <taxon>Crambidae</taxon>
        <taxon>Pyraustinae</taxon>
        <taxon>Loxostege</taxon>
    </lineage>
</organism>
<name>A0ABD0TG02_LOXSC</name>
<dbReference type="EMBL" id="JBEDNZ010000005">
    <property type="protein sequence ID" value="KAL0842030.1"/>
    <property type="molecule type" value="Genomic_DNA"/>
</dbReference>
<evidence type="ECO:0000313" key="4">
    <source>
        <dbReference type="Proteomes" id="UP001549921"/>
    </source>
</evidence>